<evidence type="ECO:0000313" key="6">
    <source>
        <dbReference type="Proteomes" id="UP000321464"/>
    </source>
</evidence>
<dbReference type="Proteomes" id="UP000321464">
    <property type="component" value="Unassembled WGS sequence"/>
</dbReference>
<dbReference type="RefSeq" id="WP_246134996.1">
    <property type="nucleotide sequence ID" value="NZ_BJYR01000003.1"/>
</dbReference>
<gene>
    <name evidence="5" type="ORF">NSE01_05290</name>
</gene>
<accession>A0A512AG97</accession>
<dbReference type="Pfam" id="PF25975">
    <property type="entry name" value="CzcB_C"/>
    <property type="match status" value="1"/>
</dbReference>
<reference evidence="5 6" key="1">
    <citation type="submission" date="2019-07" db="EMBL/GenBank/DDBJ databases">
        <title>Whole genome shotgun sequence of Novosphingobium sediminis NBRC 106119.</title>
        <authorList>
            <person name="Hosoyama A."/>
            <person name="Uohara A."/>
            <person name="Ohji S."/>
            <person name="Ichikawa N."/>
        </authorList>
    </citation>
    <scope>NUCLEOTIDE SEQUENCE [LARGE SCALE GENOMIC DNA]</scope>
    <source>
        <strain evidence="5 6">NBRC 106119</strain>
    </source>
</reference>
<dbReference type="PANTHER" id="PTHR30097:SF4">
    <property type="entry name" value="SLR6042 PROTEIN"/>
    <property type="match status" value="1"/>
</dbReference>
<dbReference type="EMBL" id="BJYR01000003">
    <property type="protein sequence ID" value="GEN98696.1"/>
    <property type="molecule type" value="Genomic_DNA"/>
</dbReference>
<feature type="domain" description="CzcB-like barrel-sandwich hybrid" evidence="3">
    <location>
        <begin position="91"/>
        <end position="225"/>
    </location>
</feature>
<keyword evidence="2" id="KW-0813">Transport</keyword>
<evidence type="ECO:0000259" key="3">
    <source>
        <dbReference type="Pfam" id="PF25973"/>
    </source>
</evidence>
<dbReference type="GO" id="GO:0015679">
    <property type="term" value="P:plasma membrane copper ion transport"/>
    <property type="evidence" value="ECO:0007669"/>
    <property type="project" value="TreeGrafter"/>
</dbReference>
<dbReference type="GO" id="GO:0060003">
    <property type="term" value="P:copper ion export"/>
    <property type="evidence" value="ECO:0007669"/>
    <property type="project" value="TreeGrafter"/>
</dbReference>
<comment type="similarity">
    <text evidence="1">Belongs to the membrane fusion protein (MFP) (TC 8.A.1) family.</text>
</comment>
<dbReference type="Gene3D" id="2.40.30.170">
    <property type="match status" value="1"/>
</dbReference>
<name>A0A512AG97_9SPHN</name>
<dbReference type="GO" id="GO:0016020">
    <property type="term" value="C:membrane"/>
    <property type="evidence" value="ECO:0007669"/>
    <property type="project" value="InterPro"/>
</dbReference>
<dbReference type="InterPro" id="IPR006143">
    <property type="entry name" value="RND_pump_MFP"/>
</dbReference>
<proteinExistence type="inferred from homology"/>
<sequence length="370" mass="36419">MKQNTLILGGAAAVLLAGGGWWWMTSHGAGTAAPAVSAAPSAAKDGMIALSADQMHALGLTLAVATAAQTVPVAELPAQIMPQPNARVAAAAQFPGVITRIFVVNGQDVTAGQPLATIASRDMVSLTAELARARARQNVARSQAARLGQLAREGIIAPARADEAASVARQADIDVGEQARLIGLVPGGRAGGAGYTLSAPISGRISAMSAETGKAVDPTMAPFVIDGGGPLQVTAQLPERLLATVKPGMSVRIGTVSGTVTAVGKSLDPATRSATVSAIIPAGSAVAGSATAIGIEGPAPTGAVRIPVAALGEVNGSKVVFVAVRGGVRARPVTVAGVSGESAVITKGLAPGDRVAASSVSELSTLAGAN</sequence>
<comment type="caution">
    <text evidence="5">The sequence shown here is derived from an EMBL/GenBank/DDBJ whole genome shotgun (WGS) entry which is preliminary data.</text>
</comment>
<dbReference type="InterPro" id="IPR051909">
    <property type="entry name" value="MFP_Cation_Efflux"/>
</dbReference>
<dbReference type="GO" id="GO:0030313">
    <property type="term" value="C:cell envelope"/>
    <property type="evidence" value="ECO:0007669"/>
    <property type="project" value="TreeGrafter"/>
</dbReference>
<evidence type="ECO:0000256" key="1">
    <source>
        <dbReference type="ARBA" id="ARBA00009477"/>
    </source>
</evidence>
<protein>
    <submittedName>
        <fullName evidence="5">Uncharacterized protein</fullName>
    </submittedName>
</protein>
<evidence type="ECO:0000256" key="2">
    <source>
        <dbReference type="ARBA" id="ARBA00022448"/>
    </source>
</evidence>
<dbReference type="PANTHER" id="PTHR30097">
    <property type="entry name" value="CATION EFFLUX SYSTEM PROTEIN CUSB"/>
    <property type="match status" value="1"/>
</dbReference>
<dbReference type="Pfam" id="PF25973">
    <property type="entry name" value="BSH_CzcB"/>
    <property type="match status" value="1"/>
</dbReference>
<dbReference type="Gene3D" id="2.40.50.100">
    <property type="match status" value="1"/>
</dbReference>
<dbReference type="InterPro" id="IPR058649">
    <property type="entry name" value="CzcB_C"/>
</dbReference>
<evidence type="ECO:0000313" key="5">
    <source>
        <dbReference type="EMBL" id="GEN98696.1"/>
    </source>
</evidence>
<dbReference type="GO" id="GO:0022857">
    <property type="term" value="F:transmembrane transporter activity"/>
    <property type="evidence" value="ECO:0007669"/>
    <property type="project" value="InterPro"/>
</dbReference>
<keyword evidence="6" id="KW-1185">Reference proteome</keyword>
<dbReference type="Gene3D" id="1.10.287.470">
    <property type="entry name" value="Helix hairpin bin"/>
    <property type="match status" value="1"/>
</dbReference>
<dbReference type="AlphaFoldDB" id="A0A512AG97"/>
<dbReference type="InterPro" id="IPR058647">
    <property type="entry name" value="BSH_CzcB-like"/>
</dbReference>
<dbReference type="NCBIfam" id="TIGR01730">
    <property type="entry name" value="RND_mfp"/>
    <property type="match status" value="1"/>
</dbReference>
<dbReference type="SUPFAM" id="SSF111369">
    <property type="entry name" value="HlyD-like secretion proteins"/>
    <property type="match status" value="1"/>
</dbReference>
<feature type="domain" description="CzcB-like C-terminal circularly permuted SH3-like" evidence="4">
    <location>
        <begin position="304"/>
        <end position="358"/>
    </location>
</feature>
<evidence type="ECO:0000259" key="4">
    <source>
        <dbReference type="Pfam" id="PF25975"/>
    </source>
</evidence>
<organism evidence="5 6">
    <name type="scientific">Novosphingobium sediminis</name>
    <dbReference type="NCBI Taxonomy" id="707214"/>
    <lineage>
        <taxon>Bacteria</taxon>
        <taxon>Pseudomonadati</taxon>
        <taxon>Pseudomonadota</taxon>
        <taxon>Alphaproteobacteria</taxon>
        <taxon>Sphingomonadales</taxon>
        <taxon>Sphingomonadaceae</taxon>
        <taxon>Novosphingobium</taxon>
    </lineage>
</organism>
<dbReference type="Gene3D" id="2.40.420.20">
    <property type="match status" value="1"/>
</dbReference>